<dbReference type="RefSeq" id="WP_188698960.1">
    <property type="nucleotide sequence ID" value="NZ_BMIR01000036.1"/>
</dbReference>
<dbReference type="AlphaFoldDB" id="A0A8J2YNZ8"/>
<accession>A0A8J2YNZ8</accession>
<evidence type="ECO:0000313" key="2">
    <source>
        <dbReference type="Proteomes" id="UP000628775"/>
    </source>
</evidence>
<protein>
    <submittedName>
        <fullName evidence="1">Uncharacterized protein</fullName>
    </submittedName>
</protein>
<dbReference type="Proteomes" id="UP000628775">
    <property type="component" value="Unassembled WGS sequence"/>
</dbReference>
<reference evidence="1" key="2">
    <citation type="submission" date="2020-09" db="EMBL/GenBank/DDBJ databases">
        <authorList>
            <person name="Sun Q."/>
            <person name="Zhou Y."/>
        </authorList>
    </citation>
    <scope>NUCLEOTIDE SEQUENCE</scope>
    <source>
        <strain evidence="1">CGMCC 1.15371</strain>
    </source>
</reference>
<organism evidence="1 2">
    <name type="scientific">Pullulanibacillus camelliae</name>
    <dbReference type="NCBI Taxonomy" id="1707096"/>
    <lineage>
        <taxon>Bacteria</taxon>
        <taxon>Bacillati</taxon>
        <taxon>Bacillota</taxon>
        <taxon>Bacilli</taxon>
        <taxon>Bacillales</taxon>
        <taxon>Sporolactobacillaceae</taxon>
        <taxon>Pullulanibacillus</taxon>
    </lineage>
</organism>
<keyword evidence="2" id="KW-1185">Reference proteome</keyword>
<sequence>MISKTDLMKDILYRIRRPLTDKEFEFIKWMSELSEADKHKNKAEIFDFSQYKKEVNE</sequence>
<evidence type="ECO:0000313" key="1">
    <source>
        <dbReference type="EMBL" id="GGE56579.1"/>
    </source>
</evidence>
<name>A0A8J2YNZ8_9BACL</name>
<reference evidence="1" key="1">
    <citation type="journal article" date="2014" name="Int. J. Syst. Evol. Microbiol.">
        <title>Complete genome sequence of Corynebacterium casei LMG S-19264T (=DSM 44701T), isolated from a smear-ripened cheese.</title>
        <authorList>
            <consortium name="US DOE Joint Genome Institute (JGI-PGF)"/>
            <person name="Walter F."/>
            <person name="Albersmeier A."/>
            <person name="Kalinowski J."/>
            <person name="Ruckert C."/>
        </authorList>
    </citation>
    <scope>NUCLEOTIDE SEQUENCE</scope>
    <source>
        <strain evidence="1">CGMCC 1.15371</strain>
    </source>
</reference>
<dbReference type="EMBL" id="BMIR01000036">
    <property type="protein sequence ID" value="GGE56579.1"/>
    <property type="molecule type" value="Genomic_DNA"/>
</dbReference>
<proteinExistence type="predicted"/>
<gene>
    <name evidence="1" type="ORF">GCM10011391_39350</name>
</gene>
<comment type="caution">
    <text evidence="1">The sequence shown here is derived from an EMBL/GenBank/DDBJ whole genome shotgun (WGS) entry which is preliminary data.</text>
</comment>